<dbReference type="EMBL" id="MDYO01000006">
    <property type="protein sequence ID" value="OQD99599.1"/>
    <property type="molecule type" value="Genomic_DNA"/>
</dbReference>
<comment type="caution">
    <text evidence="1">The sequence shown here is derived from an EMBL/GenBank/DDBJ whole genome shotgun (WGS) entry which is preliminary data.</text>
</comment>
<protein>
    <submittedName>
        <fullName evidence="1">Uncharacterized protein</fullName>
    </submittedName>
</protein>
<proteinExistence type="predicted"/>
<gene>
    <name evidence="1" type="ORF">PENSOL_c006G07789</name>
</gene>
<evidence type="ECO:0000313" key="1">
    <source>
        <dbReference type="EMBL" id="OQD99599.1"/>
    </source>
</evidence>
<dbReference type="AlphaFoldDB" id="A0A1V6RDW4"/>
<accession>A0A1V6RDW4</accession>
<dbReference type="Proteomes" id="UP000191612">
    <property type="component" value="Unassembled WGS sequence"/>
</dbReference>
<organism evidence="1 2">
    <name type="scientific">Penicillium solitum</name>
    <dbReference type="NCBI Taxonomy" id="60172"/>
    <lineage>
        <taxon>Eukaryota</taxon>
        <taxon>Fungi</taxon>
        <taxon>Dikarya</taxon>
        <taxon>Ascomycota</taxon>
        <taxon>Pezizomycotina</taxon>
        <taxon>Eurotiomycetes</taxon>
        <taxon>Eurotiomycetidae</taxon>
        <taxon>Eurotiales</taxon>
        <taxon>Aspergillaceae</taxon>
        <taxon>Penicillium</taxon>
    </lineage>
</organism>
<reference evidence="2" key="1">
    <citation type="journal article" date="2017" name="Nat. Microbiol.">
        <title>Global analysis of biosynthetic gene clusters reveals vast potential of secondary metabolite production in Penicillium species.</title>
        <authorList>
            <person name="Nielsen J.C."/>
            <person name="Grijseels S."/>
            <person name="Prigent S."/>
            <person name="Ji B."/>
            <person name="Dainat J."/>
            <person name="Nielsen K.F."/>
            <person name="Frisvad J.C."/>
            <person name="Workman M."/>
            <person name="Nielsen J."/>
        </authorList>
    </citation>
    <scope>NUCLEOTIDE SEQUENCE [LARGE SCALE GENOMIC DNA]</scope>
    <source>
        <strain evidence="2">IBT 29525</strain>
    </source>
</reference>
<sequence length="55" mass="5784">MSLSKLFLTANIPLFREMSTVLRISQPTAAVVPAVSGLASTTVAFAKAVSKQAVY</sequence>
<name>A0A1V6RDW4_9EURO</name>
<keyword evidence="2" id="KW-1185">Reference proteome</keyword>
<evidence type="ECO:0000313" key="2">
    <source>
        <dbReference type="Proteomes" id="UP000191612"/>
    </source>
</evidence>